<dbReference type="PATRIC" id="fig|1439726.3.peg.4844"/>
<comment type="caution">
    <text evidence="1">The sequence shown here is derived from an EMBL/GenBank/DDBJ whole genome shotgun (WGS) entry which is preliminary data.</text>
</comment>
<gene>
    <name evidence="1" type="ORF">A6302_04529</name>
</gene>
<dbReference type="AlphaFoldDB" id="A0A1E3GN85"/>
<name>A0A1E3GN85_9HYPH</name>
<evidence type="ECO:0000313" key="2">
    <source>
        <dbReference type="Proteomes" id="UP000094622"/>
    </source>
</evidence>
<reference evidence="1 2" key="1">
    <citation type="submission" date="2016-07" db="EMBL/GenBank/DDBJ databases">
        <title>Draft Genome Sequence of Methylobrevis pamukkalensis PK2.</title>
        <authorList>
            <person name="Vasilenko O.V."/>
            <person name="Doronina N.V."/>
            <person name="Shmareva M.N."/>
            <person name="Tarlachkov S.V."/>
            <person name="Mustakhimov I."/>
            <person name="Trotsenko Y.A."/>
        </authorList>
    </citation>
    <scope>NUCLEOTIDE SEQUENCE [LARGE SCALE GENOMIC DNA]</scope>
    <source>
        <strain evidence="1 2">PK2</strain>
    </source>
</reference>
<sequence length="44" mass="5000">MQAHTGHPASWYEFFESVAPTYGVYNWGIDPAKNYAPPWNTAAR</sequence>
<keyword evidence="2" id="KW-1185">Reference proteome</keyword>
<organism evidence="1 2">
    <name type="scientific">Methylobrevis pamukkalensis</name>
    <dbReference type="NCBI Taxonomy" id="1439726"/>
    <lineage>
        <taxon>Bacteria</taxon>
        <taxon>Pseudomonadati</taxon>
        <taxon>Pseudomonadota</taxon>
        <taxon>Alphaproteobacteria</taxon>
        <taxon>Hyphomicrobiales</taxon>
        <taxon>Pleomorphomonadaceae</taxon>
        <taxon>Methylobrevis</taxon>
    </lineage>
</organism>
<dbReference type="EMBL" id="MCRJ01000279">
    <property type="protein sequence ID" value="ODN65480.1"/>
    <property type="molecule type" value="Genomic_DNA"/>
</dbReference>
<dbReference type="Proteomes" id="UP000094622">
    <property type="component" value="Unassembled WGS sequence"/>
</dbReference>
<protein>
    <submittedName>
        <fullName evidence="1">Uncharacterized protein</fullName>
    </submittedName>
</protein>
<evidence type="ECO:0000313" key="1">
    <source>
        <dbReference type="EMBL" id="ODN65480.1"/>
    </source>
</evidence>
<accession>A0A1E3GN85</accession>
<proteinExistence type="predicted"/>